<evidence type="ECO:0000256" key="1">
    <source>
        <dbReference type="SAM" id="Phobius"/>
    </source>
</evidence>
<dbReference type="EMBL" id="JAMSHJ010000005">
    <property type="protein sequence ID" value="KAI5405396.1"/>
    <property type="molecule type" value="Genomic_DNA"/>
</dbReference>
<dbReference type="Gramene" id="Psat05G0225100-T1">
    <property type="protein sequence ID" value="KAI5405396.1"/>
    <property type="gene ID" value="KIW84_052251"/>
</dbReference>
<keyword evidence="3" id="KW-1185">Reference proteome</keyword>
<comment type="caution">
    <text evidence="2">The sequence shown here is derived from an EMBL/GenBank/DDBJ whole genome shotgun (WGS) entry which is preliminary data.</text>
</comment>
<organism evidence="2 3">
    <name type="scientific">Pisum sativum</name>
    <name type="common">Garden pea</name>
    <name type="synonym">Lathyrus oleraceus</name>
    <dbReference type="NCBI Taxonomy" id="3888"/>
    <lineage>
        <taxon>Eukaryota</taxon>
        <taxon>Viridiplantae</taxon>
        <taxon>Streptophyta</taxon>
        <taxon>Embryophyta</taxon>
        <taxon>Tracheophyta</taxon>
        <taxon>Spermatophyta</taxon>
        <taxon>Magnoliopsida</taxon>
        <taxon>eudicotyledons</taxon>
        <taxon>Gunneridae</taxon>
        <taxon>Pentapetalae</taxon>
        <taxon>rosids</taxon>
        <taxon>fabids</taxon>
        <taxon>Fabales</taxon>
        <taxon>Fabaceae</taxon>
        <taxon>Papilionoideae</taxon>
        <taxon>50 kb inversion clade</taxon>
        <taxon>NPAAA clade</taxon>
        <taxon>Hologalegina</taxon>
        <taxon>IRL clade</taxon>
        <taxon>Fabeae</taxon>
        <taxon>Lathyrus</taxon>
    </lineage>
</organism>
<keyword evidence="1" id="KW-0472">Membrane</keyword>
<name>A0A9D5AF04_PEA</name>
<dbReference type="PANTHER" id="PTHR33641:SF24">
    <property type="entry name" value="PROTEIN, PUTATIVE-RELATED"/>
    <property type="match status" value="1"/>
</dbReference>
<sequence>MATGSIYVAVPALAAAVGFYFIDTNHVKEIRKEFSVSNNKMKDQEKRTQHPKMAPQLDGLHCFETLVMN</sequence>
<evidence type="ECO:0000313" key="3">
    <source>
        <dbReference type="Proteomes" id="UP001058974"/>
    </source>
</evidence>
<keyword evidence="1" id="KW-0812">Transmembrane</keyword>
<evidence type="ECO:0000313" key="2">
    <source>
        <dbReference type="EMBL" id="KAI5405396.1"/>
    </source>
</evidence>
<dbReference type="AlphaFoldDB" id="A0A9D5AF04"/>
<accession>A0A9D5AF04</accession>
<dbReference type="PANTHER" id="PTHR33641">
    <property type="entry name" value="OS06G0133500 PROTEIN"/>
    <property type="match status" value="1"/>
</dbReference>
<dbReference type="Proteomes" id="UP001058974">
    <property type="component" value="Chromosome 5"/>
</dbReference>
<protein>
    <submittedName>
        <fullName evidence="2">Uncharacterized protein</fullName>
    </submittedName>
</protein>
<keyword evidence="1" id="KW-1133">Transmembrane helix</keyword>
<reference evidence="2 3" key="1">
    <citation type="journal article" date="2022" name="Nat. Genet.">
        <title>Improved pea reference genome and pan-genome highlight genomic features and evolutionary characteristics.</title>
        <authorList>
            <person name="Yang T."/>
            <person name="Liu R."/>
            <person name="Luo Y."/>
            <person name="Hu S."/>
            <person name="Wang D."/>
            <person name="Wang C."/>
            <person name="Pandey M.K."/>
            <person name="Ge S."/>
            <person name="Xu Q."/>
            <person name="Li N."/>
            <person name="Li G."/>
            <person name="Huang Y."/>
            <person name="Saxena R.K."/>
            <person name="Ji Y."/>
            <person name="Li M."/>
            <person name="Yan X."/>
            <person name="He Y."/>
            <person name="Liu Y."/>
            <person name="Wang X."/>
            <person name="Xiang C."/>
            <person name="Varshney R.K."/>
            <person name="Ding H."/>
            <person name="Gao S."/>
            <person name="Zong X."/>
        </authorList>
    </citation>
    <scope>NUCLEOTIDE SEQUENCE [LARGE SCALE GENOMIC DNA]</scope>
    <source>
        <strain evidence="2 3">cv. Zhongwan 6</strain>
    </source>
</reference>
<proteinExistence type="predicted"/>
<gene>
    <name evidence="2" type="ORF">KIW84_052251</name>
</gene>
<feature type="transmembrane region" description="Helical" evidence="1">
    <location>
        <begin position="6"/>
        <end position="22"/>
    </location>
</feature>